<dbReference type="SUPFAM" id="SSF52440">
    <property type="entry name" value="PreATP-grasp domain"/>
    <property type="match status" value="1"/>
</dbReference>
<dbReference type="KEGG" id="nur:ATY38_00605"/>
<dbReference type="InterPro" id="IPR016185">
    <property type="entry name" value="PreATP-grasp_dom_sf"/>
</dbReference>
<evidence type="ECO:0000313" key="12">
    <source>
        <dbReference type="EMBL" id="SDT84773.1"/>
    </source>
</evidence>
<dbReference type="Gene3D" id="3.40.50.20">
    <property type="match status" value="1"/>
</dbReference>
<dbReference type="InterPro" id="IPR004218">
    <property type="entry name" value="GSHS_ATP-bd"/>
</dbReference>
<comment type="cofactor">
    <cofactor evidence="1">
        <name>Mn(2+)</name>
        <dbReference type="ChEBI" id="CHEBI:29035"/>
    </cofactor>
</comment>
<gene>
    <name evidence="10" type="primary">gshB</name>
    <name evidence="12" type="ORF">SAMN05216406_102105</name>
</gene>
<dbReference type="GO" id="GO:0046872">
    <property type="term" value="F:metal ion binding"/>
    <property type="evidence" value="ECO:0007669"/>
    <property type="project" value="UniProtKB-KW"/>
</dbReference>
<dbReference type="GO" id="GO:0004363">
    <property type="term" value="F:glutathione synthase activity"/>
    <property type="evidence" value="ECO:0007669"/>
    <property type="project" value="UniProtKB-UniRule"/>
</dbReference>
<dbReference type="Pfam" id="PF02955">
    <property type="entry name" value="GSH-S_ATP"/>
    <property type="match status" value="1"/>
</dbReference>
<evidence type="ECO:0000256" key="6">
    <source>
        <dbReference type="ARBA" id="ARBA00022741"/>
    </source>
</evidence>
<comment type="catalytic activity">
    <reaction evidence="10">
        <text>gamma-L-glutamyl-L-cysteine + glycine + ATP = glutathione + ADP + phosphate + H(+)</text>
        <dbReference type="Rhea" id="RHEA:13557"/>
        <dbReference type="ChEBI" id="CHEBI:15378"/>
        <dbReference type="ChEBI" id="CHEBI:30616"/>
        <dbReference type="ChEBI" id="CHEBI:43474"/>
        <dbReference type="ChEBI" id="CHEBI:57305"/>
        <dbReference type="ChEBI" id="CHEBI:57925"/>
        <dbReference type="ChEBI" id="CHEBI:58173"/>
        <dbReference type="ChEBI" id="CHEBI:456216"/>
        <dbReference type="EC" id="6.3.2.3"/>
    </reaction>
</comment>
<keyword evidence="3 10" id="KW-0436">Ligase</keyword>
<dbReference type="PROSITE" id="PS50975">
    <property type="entry name" value="ATP_GRASP"/>
    <property type="match status" value="1"/>
</dbReference>
<dbReference type="NCBIfam" id="NF003573">
    <property type="entry name" value="PRK05246.1"/>
    <property type="match status" value="1"/>
</dbReference>
<dbReference type="HAMAP" id="MF_00162">
    <property type="entry name" value="GSH_S"/>
    <property type="match status" value="1"/>
</dbReference>
<protein>
    <recommendedName>
        <fullName evidence="10">Glutathione synthetase</fullName>
        <ecNumber evidence="10">6.3.2.3</ecNumber>
    </recommendedName>
    <alternativeName>
        <fullName evidence="10">GSH synthetase</fullName>
        <shortName evidence="10">GSH-S</shortName>
        <shortName evidence="10">GSHase</shortName>
    </alternativeName>
    <alternativeName>
        <fullName evidence="10">Glutathione synthase</fullName>
    </alternativeName>
</protein>
<proteinExistence type="inferred from homology"/>
<evidence type="ECO:0000256" key="7">
    <source>
        <dbReference type="ARBA" id="ARBA00022840"/>
    </source>
</evidence>
<keyword evidence="8" id="KW-0460">Magnesium</keyword>
<name>A0A1H2DPE6_9PROT</name>
<dbReference type="AlphaFoldDB" id="A0A1H2DPE6"/>
<evidence type="ECO:0000259" key="11">
    <source>
        <dbReference type="PROSITE" id="PS50975"/>
    </source>
</evidence>
<keyword evidence="7 10" id="KW-0067">ATP-binding</keyword>
<dbReference type="InterPro" id="IPR011761">
    <property type="entry name" value="ATP-grasp"/>
</dbReference>
<evidence type="ECO:0000313" key="13">
    <source>
        <dbReference type="Proteomes" id="UP000182882"/>
    </source>
</evidence>
<keyword evidence="6 10" id="KW-0547">Nucleotide-binding</keyword>
<dbReference type="Gene3D" id="3.30.1490.20">
    <property type="entry name" value="ATP-grasp fold, A domain"/>
    <property type="match status" value="1"/>
</dbReference>
<dbReference type="NCBIfam" id="TIGR01380">
    <property type="entry name" value="glut_syn"/>
    <property type="match status" value="1"/>
</dbReference>
<evidence type="ECO:0000256" key="5">
    <source>
        <dbReference type="ARBA" id="ARBA00022723"/>
    </source>
</evidence>
<feature type="domain" description="ATP-grasp" evidence="11">
    <location>
        <begin position="127"/>
        <end position="312"/>
    </location>
</feature>
<keyword evidence="13" id="KW-1185">Reference proteome</keyword>
<evidence type="ECO:0000256" key="3">
    <source>
        <dbReference type="ARBA" id="ARBA00022598"/>
    </source>
</evidence>
<evidence type="ECO:0000256" key="2">
    <source>
        <dbReference type="ARBA" id="ARBA00001946"/>
    </source>
</evidence>
<accession>A0A1H2DPE6</accession>
<organism evidence="12 13">
    <name type="scientific">Nitrosomonas ureae</name>
    <dbReference type="NCBI Taxonomy" id="44577"/>
    <lineage>
        <taxon>Bacteria</taxon>
        <taxon>Pseudomonadati</taxon>
        <taxon>Pseudomonadota</taxon>
        <taxon>Betaproteobacteria</taxon>
        <taxon>Nitrosomonadales</taxon>
        <taxon>Nitrosomonadaceae</taxon>
        <taxon>Nitrosomonas</taxon>
    </lineage>
</organism>
<dbReference type="EC" id="6.3.2.3" evidence="10"/>
<sequence>MKLAFIIDPLDSMKTHKDTSYALICEAIARNHQVWVLYQHDIVLINHVVTGFSRALLLINPSSADGLWYKISDISATPLHEFDIVLMRKDPPFDMEYIYSTYLLELAETQGAWVINSPRSIRDYNEKFAITKFSQFITPTLVTSQAHLIREFLIIHHDIILKPLDGMGGANVFRIHLADYNISVILEMLTHYGTRTIMVQRFIPEIAQGDKRILLIAGKAVPFALARIPKLGETRGNLAAGGTGTTQPLSARDKDIADSLGPELVKNGLMLVGLDVIGDYLTEINVTSPTGMQEITQQTGLNVAAMMLDAIEENFKSRNTEIIPISKL</sequence>
<dbReference type="GO" id="GO:0005737">
    <property type="term" value="C:cytoplasm"/>
    <property type="evidence" value="ECO:0007669"/>
    <property type="project" value="TreeGrafter"/>
</dbReference>
<dbReference type="PANTHER" id="PTHR21621">
    <property type="entry name" value="RIBOSOMAL PROTEIN S6 MODIFICATION PROTEIN"/>
    <property type="match status" value="1"/>
</dbReference>
<dbReference type="PANTHER" id="PTHR21621:SF4">
    <property type="entry name" value="GLUTATHIONE SYNTHETASE"/>
    <property type="match status" value="1"/>
</dbReference>
<keyword evidence="9" id="KW-0464">Manganese</keyword>
<reference evidence="13" key="1">
    <citation type="submission" date="2016-10" db="EMBL/GenBank/DDBJ databases">
        <authorList>
            <person name="Varghese N."/>
            <person name="Submissions S."/>
        </authorList>
    </citation>
    <scope>NUCLEOTIDE SEQUENCE [LARGE SCALE GENOMIC DNA]</scope>
    <source>
        <strain evidence="13">Nm10</strain>
    </source>
</reference>
<dbReference type="InterPro" id="IPR004215">
    <property type="entry name" value="GSHS_N"/>
</dbReference>
<evidence type="ECO:0000256" key="9">
    <source>
        <dbReference type="ARBA" id="ARBA00023211"/>
    </source>
</evidence>
<dbReference type="Gene3D" id="3.30.470.20">
    <property type="entry name" value="ATP-grasp fold, B domain"/>
    <property type="match status" value="1"/>
</dbReference>
<dbReference type="RefSeq" id="WP_062557584.1">
    <property type="nucleotide sequence ID" value="NZ_CP013341.1"/>
</dbReference>
<dbReference type="SUPFAM" id="SSF56059">
    <property type="entry name" value="Glutathione synthetase ATP-binding domain-like"/>
    <property type="match status" value="1"/>
</dbReference>
<dbReference type="Pfam" id="PF02951">
    <property type="entry name" value="GSH-S_N"/>
    <property type="match status" value="1"/>
</dbReference>
<comment type="similarity">
    <text evidence="10">Belongs to the prokaryotic GSH synthase family.</text>
</comment>
<dbReference type="Proteomes" id="UP000182882">
    <property type="component" value="Unassembled WGS sequence"/>
</dbReference>
<keyword evidence="5" id="KW-0479">Metal-binding</keyword>
<dbReference type="InterPro" id="IPR013815">
    <property type="entry name" value="ATP_grasp_subdomain_1"/>
</dbReference>
<evidence type="ECO:0000256" key="1">
    <source>
        <dbReference type="ARBA" id="ARBA00001936"/>
    </source>
</evidence>
<evidence type="ECO:0000256" key="4">
    <source>
        <dbReference type="ARBA" id="ARBA00022684"/>
    </source>
</evidence>
<evidence type="ECO:0000256" key="10">
    <source>
        <dbReference type="HAMAP-Rule" id="MF_00162"/>
    </source>
</evidence>
<evidence type="ECO:0000256" key="8">
    <source>
        <dbReference type="ARBA" id="ARBA00022842"/>
    </source>
</evidence>
<dbReference type="InterPro" id="IPR006284">
    <property type="entry name" value="Glut_synth_pro"/>
</dbReference>
<comment type="pathway">
    <text evidence="10">Sulfur metabolism; glutathione biosynthesis; glutathione from L-cysteine and L-glutamate: step 2/2.</text>
</comment>
<dbReference type="GO" id="GO:0005524">
    <property type="term" value="F:ATP binding"/>
    <property type="evidence" value="ECO:0007669"/>
    <property type="project" value="UniProtKB-UniRule"/>
</dbReference>
<comment type="cofactor">
    <cofactor evidence="2">
        <name>Mg(2+)</name>
        <dbReference type="ChEBI" id="CHEBI:18420"/>
    </cofactor>
</comment>
<dbReference type="UniPathway" id="UPA00142">
    <property type="reaction ID" value="UER00210"/>
</dbReference>
<dbReference type="EMBL" id="FNLN01000002">
    <property type="protein sequence ID" value="SDT84773.1"/>
    <property type="molecule type" value="Genomic_DNA"/>
</dbReference>
<keyword evidence="4 10" id="KW-0317">Glutathione biosynthesis</keyword>